<dbReference type="Gene3D" id="2.60.40.10">
    <property type="entry name" value="Immunoglobulins"/>
    <property type="match status" value="5"/>
</dbReference>
<dbReference type="InterPro" id="IPR028974">
    <property type="entry name" value="TSP_type-3_rpt"/>
</dbReference>
<keyword evidence="3" id="KW-0732">Signal</keyword>
<protein>
    <submittedName>
        <fullName evidence="7">PKD domain-containing protein</fullName>
    </submittedName>
</protein>
<feature type="compositionally biased region" description="Low complexity" evidence="5">
    <location>
        <begin position="74"/>
        <end position="89"/>
    </location>
</feature>
<feature type="compositionally biased region" description="Acidic residues" evidence="5">
    <location>
        <begin position="620"/>
        <end position="634"/>
    </location>
</feature>
<evidence type="ECO:0000256" key="5">
    <source>
        <dbReference type="SAM" id="MobiDB-lite"/>
    </source>
</evidence>
<organism evidence="7 8">
    <name type="scientific">Methanoculleus palmolei</name>
    <dbReference type="NCBI Taxonomy" id="72612"/>
    <lineage>
        <taxon>Archaea</taxon>
        <taxon>Methanobacteriati</taxon>
        <taxon>Methanobacteriota</taxon>
        <taxon>Stenosarchaea group</taxon>
        <taxon>Methanomicrobia</taxon>
        <taxon>Methanomicrobiales</taxon>
        <taxon>Methanomicrobiaceae</taxon>
        <taxon>Methanoculleus</taxon>
    </lineage>
</organism>
<dbReference type="CDD" id="cd00146">
    <property type="entry name" value="PKD"/>
    <property type="match status" value="4"/>
</dbReference>
<comment type="subcellular location">
    <subcellularLocation>
        <location evidence="1">Secreted</location>
    </subcellularLocation>
</comment>
<dbReference type="PROSITE" id="PS50093">
    <property type="entry name" value="PKD"/>
    <property type="match status" value="4"/>
</dbReference>
<proteinExistence type="predicted"/>
<dbReference type="InterPro" id="IPR013783">
    <property type="entry name" value="Ig-like_fold"/>
</dbReference>
<feature type="domain" description="PKD" evidence="6">
    <location>
        <begin position="365"/>
        <end position="437"/>
    </location>
</feature>
<dbReference type="InterPro" id="IPR059100">
    <property type="entry name" value="TSP3_bac"/>
</dbReference>
<evidence type="ECO:0000256" key="2">
    <source>
        <dbReference type="ARBA" id="ARBA00022525"/>
    </source>
</evidence>
<dbReference type="SMART" id="SM00089">
    <property type="entry name" value="PKD"/>
    <property type="match status" value="4"/>
</dbReference>
<feature type="compositionally biased region" description="Acidic residues" evidence="5">
    <location>
        <begin position="654"/>
        <end position="663"/>
    </location>
</feature>
<evidence type="ECO:0000313" key="8">
    <source>
        <dbReference type="Proteomes" id="UP001626603"/>
    </source>
</evidence>
<name>A0ABD8AA50_9EURY</name>
<sequence length="988" mass="103908">MSTSWTGKFFPLLMAVLLVTTAFFPAVSANETIENVTDASILSHTFPDKTVVGESASASVTILDVEPTENPEQTAEPTATPVADPTTVANRSGSDPDPENVTLSDADDPPTADFTANATTLAVEEAVAFTDTSANSPTAWSWDFGDGGTSTEQNSVHAYQTAGTYTVGLTATNAFGNDTETKTDYVTVINTTPPTADFTANATILSAGEAVAFTDTSANSPTAWSWDFGDNDTSAEQNPVHAYLTAGTYTVALTAMNAFGNDTEVKIGYITVINTLALPTANFTANVTAGPPPLVVRFTETSLVTDPAGWYWEFGDGSTSDLRNPVHTFESSGTYSVCLQVTNTSGSGWENKTDYITVELPQASLDANFTSNVTSGYSPLAVQFTDLSTGTPLAWNWSFGDGTWFNATDELERNASHTYTQPGLYDVRLLVTDASGSDWENKSGYISVSSSELLTITSPLDDTVANGNITVAGKVGDPTVSNVTLNHNGVSSIVPVQDGSFSAEVNLSAVNTIIVTAVDSGGNPQSATLLLDGDMLPAAFEQEIGFDPLNADSDCSQHPGDQSGNGIIDGYEIFNGSLPVFAKYRIGADPFLVDTDGDGLTDAFELLNLGLLTDPTLIDTDGDGTPDQNEDFDGDGLTNLQEQTYGTDPLLSDTDSDTLDDGAEVAAGTNPLLADTDSDGLKDDSELRLGTNPNLADTDGDGTPDGNEIYTTVAEDPTLGVTVEVTGTGDLARFLQICNITSPIYTSTPALVGPVVDLSFTDPQLNDTAAPAQVTLPYDPAQVNATTNISVFAFNKTIGTYDQVNTTVDNVTCTVSANVSVPATLAVFDADVWAGMFLDPREQQQAQSMVLQGGEGNLTDPGDILTTRGLEGESWTVRLTTSQLRSVNVQWFNGGASFPAGVYQIDCSGAYNNAVLSPWIDWRIGAKSAWDDYGNLGMTAATPARAVPAIPRSATWWSPPRSCSSRTRAGRSGCGTMIRASSATTTAM</sequence>
<feature type="region of interest" description="Disordered" evidence="5">
    <location>
        <begin position="618"/>
        <end position="704"/>
    </location>
</feature>
<dbReference type="SUPFAM" id="SSF49299">
    <property type="entry name" value="PKD domain"/>
    <property type="match status" value="4"/>
</dbReference>
<dbReference type="InterPro" id="IPR035986">
    <property type="entry name" value="PKD_dom_sf"/>
</dbReference>
<dbReference type="Pfam" id="PF18911">
    <property type="entry name" value="PKD_4"/>
    <property type="match status" value="4"/>
</dbReference>
<keyword evidence="8" id="KW-1185">Reference proteome</keyword>
<feature type="domain" description="PKD" evidence="6">
    <location>
        <begin position="110"/>
        <end position="188"/>
    </location>
</feature>
<dbReference type="Proteomes" id="UP001626603">
    <property type="component" value="Chromosome"/>
</dbReference>
<dbReference type="SUPFAM" id="SSF103647">
    <property type="entry name" value="TSP type-3 repeat"/>
    <property type="match status" value="1"/>
</dbReference>
<evidence type="ECO:0000256" key="1">
    <source>
        <dbReference type="ARBA" id="ARBA00004613"/>
    </source>
</evidence>
<reference evidence="7 8" key="1">
    <citation type="submission" date="2023-10" db="EMBL/GenBank/DDBJ databases">
        <title>The complete genome sequence of Methanoculleus palmolei DSM 4273.</title>
        <authorList>
            <person name="Lai S.-J."/>
            <person name="You Y.-T."/>
            <person name="Chen S.-C."/>
        </authorList>
    </citation>
    <scope>NUCLEOTIDE SEQUENCE [LARGE SCALE GENOMIC DNA]</scope>
    <source>
        <strain evidence="7 8">DSM 4273</strain>
    </source>
</reference>
<gene>
    <name evidence="7" type="ORF">R6Y95_00885</name>
</gene>
<dbReference type="PANTHER" id="PTHR36842:SF1">
    <property type="entry name" value="PROTEIN TOLB"/>
    <property type="match status" value="1"/>
</dbReference>
<dbReference type="InterPro" id="IPR022409">
    <property type="entry name" value="PKD/Chitinase_dom"/>
</dbReference>
<dbReference type="InterPro" id="IPR000601">
    <property type="entry name" value="PKD_dom"/>
</dbReference>
<feature type="domain" description="PKD" evidence="6">
    <location>
        <begin position="279"/>
        <end position="347"/>
    </location>
</feature>
<dbReference type="PANTHER" id="PTHR36842">
    <property type="entry name" value="PROTEIN TOLB HOMOLOG"/>
    <property type="match status" value="1"/>
</dbReference>
<keyword evidence="2" id="KW-0964">Secreted</keyword>
<keyword evidence="4" id="KW-0106">Calcium</keyword>
<dbReference type="Pfam" id="PF18884">
    <property type="entry name" value="TSP3_bac"/>
    <property type="match status" value="4"/>
</dbReference>
<evidence type="ECO:0000256" key="4">
    <source>
        <dbReference type="ARBA" id="ARBA00022837"/>
    </source>
</evidence>
<evidence type="ECO:0000313" key="7">
    <source>
        <dbReference type="EMBL" id="WOX55907.1"/>
    </source>
</evidence>
<evidence type="ECO:0000259" key="6">
    <source>
        <dbReference type="PROSITE" id="PS50093"/>
    </source>
</evidence>
<dbReference type="AlphaFoldDB" id="A0ABD8AA50"/>
<feature type="region of interest" description="Disordered" evidence="5">
    <location>
        <begin position="64"/>
        <end position="114"/>
    </location>
</feature>
<evidence type="ECO:0000256" key="3">
    <source>
        <dbReference type="ARBA" id="ARBA00022729"/>
    </source>
</evidence>
<accession>A0ABD8AA50</accession>
<feature type="domain" description="PKD" evidence="6">
    <location>
        <begin position="194"/>
        <end position="261"/>
    </location>
</feature>
<dbReference type="FunFam" id="2.60.40.10:FF:000270">
    <property type="entry name" value="Cell surface protein"/>
    <property type="match status" value="4"/>
</dbReference>
<dbReference type="EMBL" id="CP137641">
    <property type="protein sequence ID" value="WOX55907.1"/>
    <property type="molecule type" value="Genomic_DNA"/>
</dbReference>